<name>A0AAJ8KLS3_9TREE</name>
<dbReference type="EMBL" id="CP144533">
    <property type="protein sequence ID" value="WWC60834.1"/>
    <property type="molecule type" value="Genomic_DNA"/>
</dbReference>
<dbReference type="RefSeq" id="XP_065824823.1">
    <property type="nucleotide sequence ID" value="XM_065968751.1"/>
</dbReference>
<gene>
    <name evidence="1" type="ORF">I303_103410</name>
</gene>
<dbReference type="Proteomes" id="UP000078595">
    <property type="component" value="Chromosome 4"/>
</dbReference>
<reference evidence="1" key="2">
    <citation type="submission" date="2024-02" db="EMBL/GenBank/DDBJ databases">
        <title>Comparative genomics of Cryptococcus and Kwoniella reveals pathogenesis evolution and contrasting modes of karyotype evolution via chromosome fusion or intercentromeric recombination.</title>
        <authorList>
            <person name="Coelho M.A."/>
            <person name="David-Palma M."/>
            <person name="Shea T."/>
            <person name="Bowers K."/>
            <person name="McGinley-Smith S."/>
            <person name="Mohammad A.W."/>
            <person name="Gnirke A."/>
            <person name="Yurkov A.M."/>
            <person name="Nowrousian M."/>
            <person name="Sun S."/>
            <person name="Cuomo C.A."/>
            <person name="Heitman J."/>
        </authorList>
    </citation>
    <scope>NUCLEOTIDE SEQUENCE</scope>
    <source>
        <strain evidence="1">CBS 10117</strain>
    </source>
</reference>
<sequence>MSDDSRMTRQAEELLKTYESRIATLTAEKGYFTMTRSREFSSQDSDRFNLAQEAQAGLAADPTKYSVQNPLSDILNISHAHEAVDPSWNSFKGALTRYKTDYLLSKDLELSASVAADEYKLALQSANLNEGQVKSRLDTFVKRRQAIFDLECVQFSQSLKQSYETVQSMYDQIHFDGLRKPKVEKTFGLLHLDHRPAKGDFSTLLTEYLPATRNVNGEKGSAGKDSISVCPEEQRRRDNLMSKQLGAIAELLQVLASAFQTENPGKLSSVSTREILEHRLRNTRARLPFLRPPSAGTD</sequence>
<dbReference type="KEGG" id="kdj:28967131"/>
<proteinExistence type="predicted"/>
<dbReference type="GeneID" id="28967131"/>
<dbReference type="AlphaFoldDB" id="A0AAJ8KLS3"/>
<evidence type="ECO:0000313" key="1">
    <source>
        <dbReference type="EMBL" id="WWC60834.1"/>
    </source>
</evidence>
<reference evidence="1" key="1">
    <citation type="submission" date="2013-07" db="EMBL/GenBank/DDBJ databases">
        <authorList>
            <consortium name="The Broad Institute Genome Sequencing Platform"/>
            <person name="Cuomo C."/>
            <person name="Litvintseva A."/>
            <person name="Chen Y."/>
            <person name="Heitman J."/>
            <person name="Sun S."/>
            <person name="Springer D."/>
            <person name="Dromer F."/>
            <person name="Young S.K."/>
            <person name="Zeng Q."/>
            <person name="Gargeya S."/>
            <person name="Fitzgerald M."/>
            <person name="Abouelleil A."/>
            <person name="Alvarado L."/>
            <person name="Berlin A.M."/>
            <person name="Chapman S.B."/>
            <person name="Dewar J."/>
            <person name="Goldberg J."/>
            <person name="Griggs A."/>
            <person name="Gujja S."/>
            <person name="Hansen M."/>
            <person name="Howarth C."/>
            <person name="Imamovic A."/>
            <person name="Larimer J."/>
            <person name="McCowan C."/>
            <person name="Murphy C."/>
            <person name="Pearson M."/>
            <person name="Priest M."/>
            <person name="Roberts A."/>
            <person name="Saif S."/>
            <person name="Shea T."/>
            <person name="Sykes S."/>
            <person name="Wortman J."/>
            <person name="Nusbaum C."/>
            <person name="Birren B."/>
        </authorList>
    </citation>
    <scope>NUCLEOTIDE SEQUENCE</scope>
    <source>
        <strain evidence="1">CBS 10117</strain>
    </source>
</reference>
<keyword evidence="2" id="KW-1185">Reference proteome</keyword>
<protein>
    <submittedName>
        <fullName evidence="1">Uncharacterized protein</fullName>
    </submittedName>
</protein>
<accession>A0AAJ8KLS3</accession>
<organism evidence="1 2">
    <name type="scientific">Kwoniella dejecticola CBS 10117</name>
    <dbReference type="NCBI Taxonomy" id="1296121"/>
    <lineage>
        <taxon>Eukaryota</taxon>
        <taxon>Fungi</taxon>
        <taxon>Dikarya</taxon>
        <taxon>Basidiomycota</taxon>
        <taxon>Agaricomycotina</taxon>
        <taxon>Tremellomycetes</taxon>
        <taxon>Tremellales</taxon>
        <taxon>Cryptococcaceae</taxon>
        <taxon>Kwoniella</taxon>
    </lineage>
</organism>
<evidence type="ECO:0000313" key="2">
    <source>
        <dbReference type="Proteomes" id="UP000078595"/>
    </source>
</evidence>